<sequence length="272" mass="32302">MIEKMPQQVPKFISKDEEIEYWRKRSCDIEKEFDELQESSKLYEKELEACILETERENKNLRNFNSSLKLDFEVFKAKTEELKHEQTTKLEKLESRRVQLETENTKFSSYIRQLEQKNDDLDRSQRVLHESLKEIEARLNSTIERNALLESEKDQLEKDKEKLESHVQRLKDEVRDLKQDMSHRSREPSCNEEIINTCSRKSSLKSIDSSKSLTQMTPLRTAIFMNRQVVSTRSSSIEIAERLLRRIEDSEAKLSAYKLFLKVKNLHDSPKL</sequence>
<dbReference type="GO" id="GO:0005819">
    <property type="term" value="C:spindle"/>
    <property type="evidence" value="ECO:0007669"/>
    <property type="project" value="UniProtKB-SubCell"/>
</dbReference>
<evidence type="ECO:0000256" key="2">
    <source>
        <dbReference type="ARBA" id="ARBA00004300"/>
    </source>
</evidence>
<evidence type="ECO:0000256" key="1">
    <source>
        <dbReference type="ARBA" id="ARBA00004186"/>
    </source>
</evidence>
<dbReference type="GO" id="GO:0000132">
    <property type="term" value="P:establishment of mitotic spindle orientation"/>
    <property type="evidence" value="ECO:0007669"/>
    <property type="project" value="TreeGrafter"/>
</dbReference>
<organism evidence="10 11">
    <name type="scientific">Laodelphax striatellus</name>
    <name type="common">Small brown planthopper</name>
    <name type="synonym">Delphax striatella</name>
    <dbReference type="NCBI Taxonomy" id="195883"/>
    <lineage>
        <taxon>Eukaryota</taxon>
        <taxon>Metazoa</taxon>
        <taxon>Ecdysozoa</taxon>
        <taxon>Arthropoda</taxon>
        <taxon>Hexapoda</taxon>
        <taxon>Insecta</taxon>
        <taxon>Pterygota</taxon>
        <taxon>Neoptera</taxon>
        <taxon>Paraneoptera</taxon>
        <taxon>Hemiptera</taxon>
        <taxon>Auchenorrhyncha</taxon>
        <taxon>Fulgoroidea</taxon>
        <taxon>Delphacidae</taxon>
        <taxon>Criomorphinae</taxon>
        <taxon>Laodelphax</taxon>
    </lineage>
</organism>
<dbReference type="PANTHER" id="PTHR10921:SF1">
    <property type="entry name" value="NUCLEAR DISTRIBUTION PROTEIN NUDE HOMOLOG"/>
    <property type="match status" value="1"/>
</dbReference>
<dbReference type="GO" id="GO:0008017">
    <property type="term" value="F:microtubule binding"/>
    <property type="evidence" value="ECO:0007669"/>
    <property type="project" value="InterPro"/>
</dbReference>
<dbReference type="GO" id="GO:0000776">
    <property type="term" value="C:kinetochore"/>
    <property type="evidence" value="ECO:0007669"/>
    <property type="project" value="TreeGrafter"/>
</dbReference>
<feature type="coiled-coil region" evidence="8">
    <location>
        <begin position="76"/>
        <end position="187"/>
    </location>
</feature>
<evidence type="ECO:0000256" key="7">
    <source>
        <dbReference type="ARBA" id="ARBA00023212"/>
    </source>
</evidence>
<dbReference type="GO" id="GO:0051642">
    <property type="term" value="P:centrosome localization"/>
    <property type="evidence" value="ECO:0007669"/>
    <property type="project" value="TreeGrafter"/>
</dbReference>
<evidence type="ECO:0000313" key="11">
    <source>
        <dbReference type="Proteomes" id="UP000291343"/>
    </source>
</evidence>
<dbReference type="GO" id="GO:0007020">
    <property type="term" value="P:microtubule nucleation"/>
    <property type="evidence" value="ECO:0007669"/>
    <property type="project" value="TreeGrafter"/>
</dbReference>
<comment type="subcellular location">
    <subcellularLocation>
        <location evidence="2">Cytoplasm</location>
        <location evidence="2">Cytoskeleton</location>
        <location evidence="2">Microtubule organizing center</location>
        <location evidence="2">Centrosome</location>
    </subcellularLocation>
    <subcellularLocation>
        <location evidence="1">Cytoplasm</location>
        <location evidence="1">Cytoskeleton</location>
        <location evidence="1">Spindle</location>
    </subcellularLocation>
</comment>
<dbReference type="STRING" id="195883.A0A482XQI3"/>
<keyword evidence="4" id="KW-0963">Cytoplasm</keyword>
<evidence type="ECO:0000259" key="9">
    <source>
        <dbReference type="Pfam" id="PF04880"/>
    </source>
</evidence>
<dbReference type="Pfam" id="PF04880">
    <property type="entry name" value="NUDE_C"/>
    <property type="match status" value="1"/>
</dbReference>
<accession>A0A482XQI3</accession>
<dbReference type="PANTHER" id="PTHR10921">
    <property type="entry name" value="NUCLEAR DISTRIBUTION PROTEIN NUDE HOMOLOG 1"/>
    <property type="match status" value="1"/>
</dbReference>
<dbReference type="GO" id="GO:0005813">
    <property type="term" value="C:centrosome"/>
    <property type="evidence" value="ECO:0007669"/>
    <property type="project" value="UniProtKB-SubCell"/>
</dbReference>
<keyword evidence="6 8" id="KW-0175">Coiled coil</keyword>
<evidence type="ECO:0000256" key="8">
    <source>
        <dbReference type="SAM" id="Coils"/>
    </source>
</evidence>
<feature type="domain" description="NUDE" evidence="9">
    <location>
        <begin position="131"/>
        <end position="262"/>
    </location>
</feature>
<evidence type="ECO:0000256" key="3">
    <source>
        <dbReference type="ARBA" id="ARBA00007429"/>
    </source>
</evidence>
<dbReference type="OrthoDB" id="5877028at2759"/>
<dbReference type="GO" id="GO:0007100">
    <property type="term" value="P:mitotic centrosome separation"/>
    <property type="evidence" value="ECO:0007669"/>
    <property type="project" value="TreeGrafter"/>
</dbReference>
<dbReference type="GO" id="GO:0005874">
    <property type="term" value="C:microtubule"/>
    <property type="evidence" value="ECO:0007669"/>
    <property type="project" value="UniProtKB-KW"/>
</dbReference>
<dbReference type="Proteomes" id="UP000291343">
    <property type="component" value="Unassembled WGS sequence"/>
</dbReference>
<dbReference type="GO" id="GO:0005871">
    <property type="term" value="C:kinesin complex"/>
    <property type="evidence" value="ECO:0007669"/>
    <property type="project" value="TreeGrafter"/>
</dbReference>
<dbReference type="EMBL" id="QKKF02002906">
    <property type="protein sequence ID" value="RZF47914.1"/>
    <property type="molecule type" value="Genomic_DNA"/>
</dbReference>
<dbReference type="GO" id="GO:0007059">
    <property type="term" value="P:chromosome segregation"/>
    <property type="evidence" value="ECO:0007669"/>
    <property type="project" value="TreeGrafter"/>
</dbReference>
<evidence type="ECO:0000313" key="10">
    <source>
        <dbReference type="EMBL" id="RZF47914.1"/>
    </source>
</evidence>
<protein>
    <recommendedName>
        <fullName evidence="9">NUDE domain-containing protein</fullName>
    </recommendedName>
</protein>
<comment type="caution">
    <text evidence="10">The sequence shown here is derived from an EMBL/GenBank/DDBJ whole genome shotgun (WGS) entry which is preliminary data.</text>
</comment>
<evidence type="ECO:0000256" key="6">
    <source>
        <dbReference type="ARBA" id="ARBA00023054"/>
    </source>
</evidence>
<evidence type="ECO:0000256" key="5">
    <source>
        <dbReference type="ARBA" id="ARBA00022701"/>
    </source>
</evidence>
<evidence type="ECO:0000256" key="4">
    <source>
        <dbReference type="ARBA" id="ARBA00022490"/>
    </source>
</evidence>
<dbReference type="GO" id="GO:0016477">
    <property type="term" value="P:cell migration"/>
    <property type="evidence" value="ECO:0007669"/>
    <property type="project" value="TreeGrafter"/>
</dbReference>
<dbReference type="InterPro" id="IPR033494">
    <property type="entry name" value="NUDE"/>
</dbReference>
<keyword evidence="5" id="KW-0493">Microtubule</keyword>
<name>A0A482XQI3_LAOST</name>
<dbReference type="SUPFAM" id="SSF57997">
    <property type="entry name" value="Tropomyosin"/>
    <property type="match status" value="1"/>
</dbReference>
<comment type="similarity">
    <text evidence="3">Belongs to the nudE family.</text>
</comment>
<proteinExistence type="inferred from homology"/>
<dbReference type="GO" id="GO:0047496">
    <property type="term" value="P:vesicle transport along microtubule"/>
    <property type="evidence" value="ECO:0007669"/>
    <property type="project" value="TreeGrafter"/>
</dbReference>
<gene>
    <name evidence="10" type="ORF">LSTR_LSTR008718</name>
</gene>
<keyword evidence="7" id="KW-0206">Cytoskeleton</keyword>
<dbReference type="AlphaFoldDB" id="A0A482XQI3"/>
<reference evidence="10 11" key="1">
    <citation type="journal article" date="2017" name="Gigascience">
        <title>Genome sequence of the small brown planthopper, Laodelphax striatellus.</title>
        <authorList>
            <person name="Zhu J."/>
            <person name="Jiang F."/>
            <person name="Wang X."/>
            <person name="Yang P."/>
            <person name="Bao Y."/>
            <person name="Zhao W."/>
            <person name="Wang W."/>
            <person name="Lu H."/>
            <person name="Wang Q."/>
            <person name="Cui N."/>
            <person name="Li J."/>
            <person name="Chen X."/>
            <person name="Luo L."/>
            <person name="Yu J."/>
            <person name="Kang L."/>
            <person name="Cui F."/>
        </authorList>
    </citation>
    <scope>NUCLEOTIDE SEQUENCE [LARGE SCALE GENOMIC DNA]</scope>
    <source>
        <strain evidence="10">Lst14</strain>
    </source>
</reference>
<dbReference type="Gene3D" id="6.10.250.1080">
    <property type="match status" value="1"/>
</dbReference>
<dbReference type="FunCoup" id="A0A482XQI3">
    <property type="interactions" value="662"/>
</dbReference>
<keyword evidence="11" id="KW-1185">Reference proteome</keyword>
<dbReference type="InterPro" id="IPR006964">
    <property type="entry name" value="NUDE_dom"/>
</dbReference>
<dbReference type="SMR" id="A0A482XQI3"/>
<dbReference type="InParanoid" id="A0A482XQI3"/>